<feature type="transmembrane region" description="Helical" evidence="6">
    <location>
        <begin position="179"/>
        <end position="200"/>
    </location>
</feature>
<dbReference type="InterPro" id="IPR050833">
    <property type="entry name" value="Poly_Biosynth_Transport"/>
</dbReference>
<feature type="transmembrane region" description="Helical" evidence="6">
    <location>
        <begin position="301"/>
        <end position="321"/>
    </location>
</feature>
<comment type="subcellular location">
    <subcellularLocation>
        <location evidence="1">Cell membrane</location>
        <topology evidence="1">Multi-pass membrane protein</topology>
    </subcellularLocation>
</comment>
<evidence type="ECO:0000256" key="4">
    <source>
        <dbReference type="ARBA" id="ARBA00022989"/>
    </source>
</evidence>
<reference evidence="7" key="1">
    <citation type="submission" date="2020-09" db="EMBL/GenBank/DDBJ databases">
        <title>A novel bacterium of genus Bacillus, isolated from South China Sea.</title>
        <authorList>
            <person name="Huang H."/>
            <person name="Mo K."/>
            <person name="Hu Y."/>
        </authorList>
    </citation>
    <scope>NUCLEOTIDE SEQUENCE</scope>
    <source>
        <strain evidence="7">IB182487</strain>
    </source>
</reference>
<keyword evidence="8" id="KW-1185">Reference proteome</keyword>
<keyword evidence="2" id="KW-1003">Cell membrane</keyword>
<feature type="transmembrane region" description="Helical" evidence="6">
    <location>
        <begin position="52"/>
        <end position="74"/>
    </location>
</feature>
<name>A0A926NJR2_9BACI</name>
<feature type="transmembrane region" description="Helical" evidence="6">
    <location>
        <begin position="364"/>
        <end position="387"/>
    </location>
</feature>
<keyword evidence="3 6" id="KW-0812">Transmembrane</keyword>
<organism evidence="7 8">
    <name type="scientific">Metabacillus arenae</name>
    <dbReference type="NCBI Taxonomy" id="2771434"/>
    <lineage>
        <taxon>Bacteria</taxon>
        <taxon>Bacillati</taxon>
        <taxon>Bacillota</taxon>
        <taxon>Bacilli</taxon>
        <taxon>Bacillales</taxon>
        <taxon>Bacillaceae</taxon>
        <taxon>Metabacillus</taxon>
    </lineage>
</organism>
<dbReference type="GO" id="GO:0005886">
    <property type="term" value="C:plasma membrane"/>
    <property type="evidence" value="ECO:0007669"/>
    <property type="project" value="UniProtKB-SubCell"/>
</dbReference>
<dbReference type="EMBL" id="JACXAI010000041">
    <property type="protein sequence ID" value="MBD1383004.1"/>
    <property type="molecule type" value="Genomic_DNA"/>
</dbReference>
<feature type="transmembrane region" description="Helical" evidence="6">
    <location>
        <begin position="121"/>
        <end position="142"/>
    </location>
</feature>
<evidence type="ECO:0000313" key="7">
    <source>
        <dbReference type="EMBL" id="MBD1383004.1"/>
    </source>
</evidence>
<dbReference type="Proteomes" id="UP000626844">
    <property type="component" value="Unassembled WGS sequence"/>
</dbReference>
<feature type="transmembrane region" description="Helical" evidence="6">
    <location>
        <begin position="244"/>
        <end position="263"/>
    </location>
</feature>
<protein>
    <submittedName>
        <fullName evidence="7">Flippase</fullName>
    </submittedName>
</protein>
<feature type="transmembrane region" description="Helical" evidence="6">
    <location>
        <begin position="86"/>
        <end position="109"/>
    </location>
</feature>
<dbReference type="PANTHER" id="PTHR30250:SF28">
    <property type="entry name" value="POLYSACCHARIDE BIOSYNTHESIS PROTEIN"/>
    <property type="match status" value="1"/>
</dbReference>
<evidence type="ECO:0000256" key="5">
    <source>
        <dbReference type="ARBA" id="ARBA00023136"/>
    </source>
</evidence>
<feature type="transmembrane region" description="Helical" evidence="6">
    <location>
        <begin position="154"/>
        <end position="173"/>
    </location>
</feature>
<evidence type="ECO:0000313" key="8">
    <source>
        <dbReference type="Proteomes" id="UP000626844"/>
    </source>
</evidence>
<feature type="transmembrane region" description="Helical" evidence="6">
    <location>
        <begin position="21"/>
        <end position="40"/>
    </location>
</feature>
<evidence type="ECO:0000256" key="2">
    <source>
        <dbReference type="ARBA" id="ARBA00022475"/>
    </source>
</evidence>
<dbReference type="PANTHER" id="PTHR30250">
    <property type="entry name" value="PST FAMILY PREDICTED COLANIC ACID TRANSPORTER"/>
    <property type="match status" value="1"/>
</dbReference>
<dbReference type="CDD" id="cd13128">
    <property type="entry name" value="MATE_Wzx_like"/>
    <property type="match status" value="1"/>
</dbReference>
<evidence type="ECO:0000256" key="3">
    <source>
        <dbReference type="ARBA" id="ARBA00022692"/>
    </source>
</evidence>
<evidence type="ECO:0000256" key="6">
    <source>
        <dbReference type="SAM" id="Phobius"/>
    </source>
</evidence>
<comment type="caution">
    <text evidence="7">The sequence shown here is derived from an EMBL/GenBank/DDBJ whole genome shotgun (WGS) entry which is preliminary data.</text>
</comment>
<feature type="transmembrane region" description="Helical" evidence="6">
    <location>
        <begin position="393"/>
        <end position="411"/>
    </location>
</feature>
<keyword evidence="4 6" id="KW-1133">Transmembrane helix</keyword>
<dbReference type="Pfam" id="PF01943">
    <property type="entry name" value="Polysacc_synt"/>
    <property type="match status" value="1"/>
</dbReference>
<dbReference type="AlphaFoldDB" id="A0A926NJR2"/>
<proteinExistence type="predicted"/>
<accession>A0A926NJR2</accession>
<evidence type="ECO:0000256" key="1">
    <source>
        <dbReference type="ARBA" id="ARBA00004651"/>
    </source>
</evidence>
<sequence>MKMTSSNKQFARNSMITLTRQLASILIGFLLIIIIAKVLGPEAQGKYTLITMVPLMLQTFMNLGINSSTIYYVSKKEVDLNTAFNTNVLTGFLLSLLSVGIGSVVIILLSSTTFKEVNTDILYLALLALPFMFLMIFLQTIFQGLQNFKMFNSILVIQQTSNLLMVTIFLIVFDLGLKGAIFAFIIGYLISVSFVLYVIFYKYKMRLNLTFFSKPYFKKSLNYGFKTHISNVMTFLNYRLDIFLIGYFINPFAVGVYSVAVSIGERLSVFSQSISTVLLPRVASLNNEEERNYISSIVSRNMLIFITILSVIVFFLSNFIFTVIIDKDYSESALILQILLPGLAVLSIEKLLSNDLAARGKPEINMYVAFVNVGLNLILNLILIPAIGIKGAAIASTVTYLVSFIIKVIIFSKITKQPIVNFLIIKKQDFLLYKRILANFSKKIKPSNS</sequence>
<dbReference type="InterPro" id="IPR002797">
    <property type="entry name" value="Polysacc_synth"/>
</dbReference>
<gene>
    <name evidence="7" type="ORF">IC621_22645</name>
</gene>
<keyword evidence="5 6" id="KW-0472">Membrane</keyword>